<reference evidence="2" key="1">
    <citation type="journal article" date="2014" name="Int. J. Syst. Evol. Microbiol.">
        <title>Complete genome sequence of Corynebacterium casei LMG S-19264T (=DSM 44701T), isolated from a smear-ripened cheese.</title>
        <authorList>
            <consortium name="US DOE Joint Genome Institute (JGI-PGF)"/>
            <person name="Walter F."/>
            <person name="Albersmeier A."/>
            <person name="Kalinowski J."/>
            <person name="Ruckert C."/>
        </authorList>
    </citation>
    <scope>NUCLEOTIDE SEQUENCE</scope>
    <source>
        <strain evidence="2">CGMCC 1.14984</strain>
    </source>
</reference>
<evidence type="ECO:0000256" key="1">
    <source>
        <dbReference type="SAM" id="SignalP"/>
    </source>
</evidence>
<dbReference type="RefSeq" id="WP_155141787.1">
    <property type="nucleotide sequence ID" value="NZ_BMGZ01000003.1"/>
</dbReference>
<dbReference type="Proteomes" id="UP000818603">
    <property type="component" value="Unassembled WGS sequence"/>
</dbReference>
<keyword evidence="1" id="KW-0732">Signal</keyword>
<reference evidence="3 5" key="2">
    <citation type="submission" date="2020-02" db="EMBL/GenBank/DDBJ databases">
        <title>Genome sequence of Parvularcula flava strain NH6-79.</title>
        <authorList>
            <person name="Abdul Karim M.H."/>
            <person name="Lam M.Q."/>
            <person name="Chen S.J."/>
            <person name="Yahya A."/>
            <person name="Shahir S."/>
            <person name="Shamsir M.S."/>
            <person name="Chong C.S."/>
        </authorList>
    </citation>
    <scope>NUCLEOTIDE SEQUENCE [LARGE SCALE GENOMIC DNA]</scope>
    <source>
        <strain evidence="3 5">NH6-79</strain>
    </source>
</reference>
<sequence length="177" mass="19513">MMITAILANTFAAPLAAAAMLQMTPALQQKWDTQSAFVDRVIEWSCSAVPRGEGNRKGVQVIMRINRRDQYNAVIYETNGLALPSGNYQAKIKYDADIRIDPNGEMFFLTTSSSVAEMDELPYGYSWGDTSNVQMMLAMKPARFGEGRYDLKGWSQAPGVIMDVSCASGGLRLVKPD</sequence>
<protein>
    <submittedName>
        <fullName evidence="2">Uncharacterized protein</fullName>
    </submittedName>
</protein>
<evidence type="ECO:0000313" key="4">
    <source>
        <dbReference type="Proteomes" id="UP000621856"/>
    </source>
</evidence>
<evidence type="ECO:0000313" key="3">
    <source>
        <dbReference type="EMBL" id="NHK29099.1"/>
    </source>
</evidence>
<feature type="signal peptide" evidence="1">
    <location>
        <begin position="1"/>
        <end position="18"/>
    </location>
</feature>
<name>A0A8J3EVE4_9PROT</name>
<evidence type="ECO:0000313" key="5">
    <source>
        <dbReference type="Proteomes" id="UP000818603"/>
    </source>
</evidence>
<evidence type="ECO:0000313" key="2">
    <source>
        <dbReference type="EMBL" id="GGI00307.1"/>
    </source>
</evidence>
<organism evidence="2 4">
    <name type="scientific">Aquisalinus luteolus</name>
    <dbReference type="NCBI Taxonomy" id="1566827"/>
    <lineage>
        <taxon>Bacteria</taxon>
        <taxon>Pseudomonadati</taxon>
        <taxon>Pseudomonadota</taxon>
        <taxon>Alphaproteobacteria</taxon>
        <taxon>Parvularculales</taxon>
        <taxon>Parvularculaceae</taxon>
        <taxon>Aquisalinus</taxon>
    </lineage>
</organism>
<comment type="caution">
    <text evidence="2">The sequence shown here is derived from an EMBL/GenBank/DDBJ whole genome shotgun (WGS) entry which is preliminary data.</text>
</comment>
<proteinExistence type="predicted"/>
<dbReference type="Proteomes" id="UP000621856">
    <property type="component" value="Unassembled WGS sequence"/>
</dbReference>
<accession>A0A8J3EVE4</accession>
<reference evidence="2" key="3">
    <citation type="submission" date="2020-09" db="EMBL/GenBank/DDBJ databases">
        <authorList>
            <person name="Sun Q."/>
            <person name="Zhou Y."/>
        </authorList>
    </citation>
    <scope>NUCLEOTIDE SEQUENCE</scope>
    <source>
        <strain evidence="2">CGMCC 1.14984</strain>
    </source>
</reference>
<dbReference type="AlphaFoldDB" id="A0A8J3EVE4"/>
<dbReference type="EMBL" id="BMGZ01000003">
    <property type="protein sequence ID" value="GGI00307.1"/>
    <property type="molecule type" value="Genomic_DNA"/>
</dbReference>
<feature type="chain" id="PRO_5035316026" evidence="1">
    <location>
        <begin position="19"/>
        <end position="177"/>
    </location>
</feature>
<keyword evidence="5" id="KW-1185">Reference proteome</keyword>
<dbReference type="EMBL" id="VCJR02000003">
    <property type="protein sequence ID" value="NHK29099.1"/>
    <property type="molecule type" value="Genomic_DNA"/>
</dbReference>
<gene>
    <name evidence="3" type="ORF">FF098_014345</name>
    <name evidence="2" type="ORF">GCM10011355_28290</name>
</gene>